<comment type="similarity">
    <text evidence="2">Belongs to the zinc-containing alcohol dehydrogenase family.</text>
</comment>
<dbReference type="CDD" id="cd08249">
    <property type="entry name" value="enoyl_reductase_like"/>
    <property type="match status" value="1"/>
</dbReference>
<dbReference type="InterPro" id="IPR036291">
    <property type="entry name" value="NAD(P)-bd_dom_sf"/>
</dbReference>
<dbReference type="SUPFAM" id="SSF51735">
    <property type="entry name" value="NAD(P)-binding Rossmann-fold domains"/>
    <property type="match status" value="1"/>
</dbReference>
<dbReference type="SUPFAM" id="SSF50129">
    <property type="entry name" value="GroES-like"/>
    <property type="match status" value="1"/>
</dbReference>
<accession>A0A545UVW0</accession>
<name>A0A545UVW0_9HYPO</name>
<dbReference type="STRING" id="43265.A0A545UVW0"/>
<dbReference type="InterPro" id="IPR052585">
    <property type="entry name" value="Lipid_raft_assoc_Zn_ADH"/>
</dbReference>
<dbReference type="EMBL" id="SPUK01000011">
    <property type="protein sequence ID" value="TQV93594.1"/>
    <property type="molecule type" value="Genomic_DNA"/>
</dbReference>
<keyword evidence="6" id="KW-1185">Reference proteome</keyword>
<feature type="domain" description="Alcohol dehydrogenase-like N-terminal" evidence="4">
    <location>
        <begin position="50"/>
        <end position="136"/>
    </location>
</feature>
<sequence>MTSTSPTRRPDTYTSNSILRGGSRQSALILQAPRQRYTLVDDYPIPELHGATEILVKTEVIGLNPIDWKSPDFNFGIPHFPFLAGRELVGTVSQSHAASRFRSGDRVIAISTDYRDGRKAAYQEFAVVLSCNAVKLPRHVSAEQGAALGVAFVTSALALGSCFGLSFSNIMGGPDLTSVIKGVGDKRIPEDVRYEALHSIQDHERALEGDWVAIWGGSATSAYLSIQLARLAGLKVAVVVDQARHGFWLSTDSHARPDLLIDNSDPDRAVEILSATVGERLYFGIDTNGKESASFLLGALQRRRRDPRHSPSPPPTPPARVERRAHLVGLAGLPETAENGKHVQTHSVPLKLFHELPEVGQALCEWMETLLCSGRLRAPRILGNHFGLADVNNALDRMRNGEIRGGKLVVTV</sequence>
<dbReference type="InterPro" id="IPR047122">
    <property type="entry name" value="Trans-enoyl_RdTase-like"/>
</dbReference>
<evidence type="ECO:0000256" key="3">
    <source>
        <dbReference type="ARBA" id="ARBA00023002"/>
    </source>
</evidence>
<dbReference type="InterPro" id="IPR013154">
    <property type="entry name" value="ADH-like_N"/>
</dbReference>
<comment type="pathway">
    <text evidence="1">Secondary metabolite biosynthesis.</text>
</comment>
<comment type="caution">
    <text evidence="5">The sequence shown here is derived from an EMBL/GenBank/DDBJ whole genome shotgun (WGS) entry which is preliminary data.</text>
</comment>
<dbReference type="Gene3D" id="3.90.180.10">
    <property type="entry name" value="Medium-chain alcohol dehydrogenases, catalytic domain"/>
    <property type="match status" value="1"/>
</dbReference>
<dbReference type="OrthoDB" id="201656at2759"/>
<dbReference type="Gene3D" id="3.40.50.720">
    <property type="entry name" value="NAD(P)-binding Rossmann-like Domain"/>
    <property type="match status" value="1"/>
</dbReference>
<evidence type="ECO:0000256" key="2">
    <source>
        <dbReference type="ARBA" id="ARBA00008072"/>
    </source>
</evidence>
<evidence type="ECO:0000259" key="4">
    <source>
        <dbReference type="Pfam" id="PF08240"/>
    </source>
</evidence>
<keyword evidence="3" id="KW-0560">Oxidoreductase</keyword>
<evidence type="ECO:0000256" key="1">
    <source>
        <dbReference type="ARBA" id="ARBA00005179"/>
    </source>
</evidence>
<dbReference type="Proteomes" id="UP000315783">
    <property type="component" value="Unassembled WGS sequence"/>
</dbReference>
<protein>
    <submittedName>
        <fullName evidence="5">Oxidoreductase, zinc-binding dehydrogenase family</fullName>
    </submittedName>
</protein>
<organism evidence="5 6">
    <name type="scientific">Cordyceps javanica</name>
    <dbReference type="NCBI Taxonomy" id="43265"/>
    <lineage>
        <taxon>Eukaryota</taxon>
        <taxon>Fungi</taxon>
        <taxon>Dikarya</taxon>
        <taxon>Ascomycota</taxon>
        <taxon>Pezizomycotina</taxon>
        <taxon>Sordariomycetes</taxon>
        <taxon>Hypocreomycetidae</taxon>
        <taxon>Hypocreales</taxon>
        <taxon>Cordycipitaceae</taxon>
        <taxon>Cordyceps</taxon>
    </lineage>
</organism>
<proteinExistence type="inferred from homology"/>
<reference evidence="5 6" key="1">
    <citation type="journal article" date="2019" name="Appl. Microbiol. Biotechnol.">
        <title>Genome sequence of Isaria javanica and comparative genome analysis insights into family S53 peptidase evolution in fungal entomopathogens.</title>
        <authorList>
            <person name="Lin R."/>
            <person name="Zhang X."/>
            <person name="Xin B."/>
            <person name="Zou M."/>
            <person name="Gao Y."/>
            <person name="Qin F."/>
            <person name="Hu Q."/>
            <person name="Xie B."/>
            <person name="Cheng X."/>
        </authorList>
    </citation>
    <scope>NUCLEOTIDE SEQUENCE [LARGE SCALE GENOMIC DNA]</scope>
    <source>
        <strain evidence="5 6">IJ1G</strain>
    </source>
</reference>
<dbReference type="PANTHER" id="PTHR43482">
    <property type="entry name" value="PROTEIN AST1-RELATED"/>
    <property type="match status" value="1"/>
</dbReference>
<gene>
    <name evidence="5" type="ORF">IF1G_07326</name>
</gene>
<dbReference type="PANTHER" id="PTHR43482:SF2">
    <property type="entry name" value="ZINC-BINDING DEHYDROGENASE FAMILY, PUTATIVE (AFU_ORTHOLOGUE AFUA_3G15030)-RELATED"/>
    <property type="match status" value="1"/>
</dbReference>
<dbReference type="Pfam" id="PF08240">
    <property type="entry name" value="ADH_N"/>
    <property type="match status" value="1"/>
</dbReference>
<dbReference type="InterPro" id="IPR011032">
    <property type="entry name" value="GroES-like_sf"/>
</dbReference>
<evidence type="ECO:0000313" key="6">
    <source>
        <dbReference type="Proteomes" id="UP000315783"/>
    </source>
</evidence>
<dbReference type="AlphaFoldDB" id="A0A545UVW0"/>
<evidence type="ECO:0000313" key="5">
    <source>
        <dbReference type="EMBL" id="TQV93594.1"/>
    </source>
</evidence>
<dbReference type="GO" id="GO:0016651">
    <property type="term" value="F:oxidoreductase activity, acting on NAD(P)H"/>
    <property type="evidence" value="ECO:0007669"/>
    <property type="project" value="InterPro"/>
</dbReference>